<dbReference type="GO" id="GO:0055085">
    <property type="term" value="P:transmembrane transport"/>
    <property type="evidence" value="ECO:0007669"/>
    <property type="project" value="InterPro"/>
</dbReference>
<keyword evidence="5 7" id="KW-1133">Transmembrane helix</keyword>
<feature type="transmembrane region" description="Helical" evidence="7">
    <location>
        <begin position="103"/>
        <end position="127"/>
    </location>
</feature>
<reference evidence="9" key="2">
    <citation type="submission" date="2021-04" db="EMBL/GenBank/DDBJ databases">
        <authorList>
            <person name="Gilroy R."/>
        </authorList>
    </citation>
    <scope>NUCLEOTIDE SEQUENCE</scope>
    <source>
        <strain evidence="9">ChiGjej1B1-98</strain>
    </source>
</reference>
<evidence type="ECO:0000256" key="6">
    <source>
        <dbReference type="ARBA" id="ARBA00023136"/>
    </source>
</evidence>
<feature type="transmembrane region" description="Helical" evidence="7">
    <location>
        <begin position="213"/>
        <end position="234"/>
    </location>
</feature>
<evidence type="ECO:0000256" key="7">
    <source>
        <dbReference type="RuleBase" id="RU363032"/>
    </source>
</evidence>
<organism evidence="9 10">
    <name type="scientific">Candidatus Agrococcus pullicola</name>
    <dbReference type="NCBI Taxonomy" id="2838429"/>
    <lineage>
        <taxon>Bacteria</taxon>
        <taxon>Bacillati</taxon>
        <taxon>Actinomycetota</taxon>
        <taxon>Actinomycetes</taxon>
        <taxon>Micrococcales</taxon>
        <taxon>Microbacteriaceae</taxon>
        <taxon>Agrococcus</taxon>
    </lineage>
</organism>
<evidence type="ECO:0000256" key="5">
    <source>
        <dbReference type="ARBA" id="ARBA00022989"/>
    </source>
</evidence>
<reference evidence="9" key="1">
    <citation type="journal article" date="2021" name="PeerJ">
        <title>Extensive microbial diversity within the chicken gut microbiome revealed by metagenomics and culture.</title>
        <authorList>
            <person name="Gilroy R."/>
            <person name="Ravi A."/>
            <person name="Getino M."/>
            <person name="Pursley I."/>
            <person name="Horton D.L."/>
            <person name="Alikhan N.F."/>
            <person name="Baker D."/>
            <person name="Gharbi K."/>
            <person name="Hall N."/>
            <person name="Watson M."/>
            <person name="Adriaenssens E.M."/>
            <person name="Foster-Nyarko E."/>
            <person name="Jarju S."/>
            <person name="Secka A."/>
            <person name="Antonio M."/>
            <person name="Oren A."/>
            <person name="Chaudhuri R.R."/>
            <person name="La Ragione R."/>
            <person name="Hildebrand F."/>
            <person name="Pallen M.J."/>
        </authorList>
    </citation>
    <scope>NUCLEOTIDE SEQUENCE</scope>
    <source>
        <strain evidence="9">ChiGjej1B1-98</strain>
    </source>
</reference>
<keyword evidence="3" id="KW-1003">Cell membrane</keyword>
<evidence type="ECO:0000313" key="9">
    <source>
        <dbReference type="EMBL" id="HIY67528.1"/>
    </source>
</evidence>
<dbReference type="InterPro" id="IPR035906">
    <property type="entry name" value="MetI-like_sf"/>
</dbReference>
<evidence type="ECO:0000313" key="10">
    <source>
        <dbReference type="Proteomes" id="UP000824005"/>
    </source>
</evidence>
<dbReference type="InterPro" id="IPR050366">
    <property type="entry name" value="BP-dependent_transpt_permease"/>
</dbReference>
<dbReference type="EMBL" id="DXDC01000451">
    <property type="protein sequence ID" value="HIY67528.1"/>
    <property type="molecule type" value="Genomic_DNA"/>
</dbReference>
<feature type="transmembrane region" description="Helical" evidence="7">
    <location>
        <begin position="134"/>
        <end position="155"/>
    </location>
</feature>
<accession>A0A9D1YYC7</accession>
<comment type="caution">
    <text evidence="9">The sequence shown here is derived from an EMBL/GenBank/DDBJ whole genome shotgun (WGS) entry which is preliminary data.</text>
</comment>
<sequence>MAEPTNLPVEERIKSENQWTLILKRFVTNPLAMGSLIVFIGIWVFSVVMVGLGPISGIWELNHRTPYPQAAPNGAPTLEHPFGQDTIGQDYFAMTMRGIQNSYLVMLLIGGVGTVIGTVIGAVAGYFRGWIDALLMRITDVFIVIPALVIGAVVGRISGDMGIWVLGTLLGAFLWMSIARLVRGEFLTLREREFVDAARVAGASDARIIFKHILPNAVGVVIVASSLLMAAAILTETGLSYLGYGIRPPEVSLGRLISDNQTAFANRPWLYWWPALFIVTPALAVNFVGDGLREAFDPRQKRFNRRRTREQS</sequence>
<evidence type="ECO:0000256" key="3">
    <source>
        <dbReference type="ARBA" id="ARBA00022475"/>
    </source>
</evidence>
<evidence type="ECO:0000256" key="4">
    <source>
        <dbReference type="ARBA" id="ARBA00022692"/>
    </source>
</evidence>
<gene>
    <name evidence="9" type="ORF">H9830_14785</name>
</gene>
<feature type="transmembrane region" description="Helical" evidence="7">
    <location>
        <begin position="270"/>
        <end position="292"/>
    </location>
</feature>
<dbReference type="CDD" id="cd06261">
    <property type="entry name" value="TM_PBP2"/>
    <property type="match status" value="1"/>
</dbReference>
<dbReference type="GO" id="GO:0005886">
    <property type="term" value="C:plasma membrane"/>
    <property type="evidence" value="ECO:0007669"/>
    <property type="project" value="UniProtKB-SubCell"/>
</dbReference>
<comment type="subcellular location">
    <subcellularLocation>
        <location evidence="1 7">Cell membrane</location>
        <topology evidence="1 7">Multi-pass membrane protein</topology>
    </subcellularLocation>
</comment>
<keyword evidence="2 7" id="KW-0813">Transport</keyword>
<protein>
    <submittedName>
        <fullName evidence="9">ABC transporter permease</fullName>
    </submittedName>
</protein>
<dbReference type="PANTHER" id="PTHR43386:SF1">
    <property type="entry name" value="D,D-DIPEPTIDE TRANSPORT SYSTEM PERMEASE PROTEIN DDPC-RELATED"/>
    <property type="match status" value="1"/>
</dbReference>
<dbReference type="AlphaFoldDB" id="A0A9D1YYC7"/>
<dbReference type="Gene3D" id="1.10.3720.10">
    <property type="entry name" value="MetI-like"/>
    <property type="match status" value="1"/>
</dbReference>
<evidence type="ECO:0000256" key="2">
    <source>
        <dbReference type="ARBA" id="ARBA00022448"/>
    </source>
</evidence>
<dbReference type="SUPFAM" id="SSF161098">
    <property type="entry name" value="MetI-like"/>
    <property type="match status" value="1"/>
</dbReference>
<proteinExistence type="inferred from homology"/>
<dbReference type="Proteomes" id="UP000824005">
    <property type="component" value="Unassembled WGS sequence"/>
</dbReference>
<keyword evidence="6 7" id="KW-0472">Membrane</keyword>
<feature type="transmembrane region" description="Helical" evidence="7">
    <location>
        <begin position="31"/>
        <end position="59"/>
    </location>
</feature>
<feature type="domain" description="ABC transmembrane type-1" evidence="8">
    <location>
        <begin position="99"/>
        <end position="289"/>
    </location>
</feature>
<name>A0A9D1YYC7_9MICO</name>
<keyword evidence="4 7" id="KW-0812">Transmembrane</keyword>
<evidence type="ECO:0000256" key="1">
    <source>
        <dbReference type="ARBA" id="ARBA00004651"/>
    </source>
</evidence>
<dbReference type="PANTHER" id="PTHR43386">
    <property type="entry name" value="OLIGOPEPTIDE TRANSPORT SYSTEM PERMEASE PROTEIN APPC"/>
    <property type="match status" value="1"/>
</dbReference>
<feature type="transmembrane region" description="Helical" evidence="7">
    <location>
        <begin position="161"/>
        <end position="182"/>
    </location>
</feature>
<dbReference type="PROSITE" id="PS50928">
    <property type="entry name" value="ABC_TM1"/>
    <property type="match status" value="1"/>
</dbReference>
<comment type="similarity">
    <text evidence="7">Belongs to the binding-protein-dependent transport system permease family.</text>
</comment>
<dbReference type="InterPro" id="IPR000515">
    <property type="entry name" value="MetI-like"/>
</dbReference>
<evidence type="ECO:0000259" key="8">
    <source>
        <dbReference type="PROSITE" id="PS50928"/>
    </source>
</evidence>
<dbReference type="Pfam" id="PF00528">
    <property type="entry name" value="BPD_transp_1"/>
    <property type="match status" value="1"/>
</dbReference>